<keyword evidence="3" id="KW-1185">Reference proteome</keyword>
<dbReference type="Proteomes" id="UP000219439">
    <property type="component" value="Unassembled WGS sequence"/>
</dbReference>
<gene>
    <name evidence="2" type="ORF">SAMN06265368_4060</name>
</gene>
<dbReference type="RefSeq" id="WP_097155322.1">
    <property type="nucleotide sequence ID" value="NZ_OBEL01000006.1"/>
</dbReference>
<proteinExistence type="predicted"/>
<dbReference type="OrthoDB" id="8368083at2"/>
<accession>A0A285PLG5</accession>
<feature type="compositionally biased region" description="Low complexity" evidence="1">
    <location>
        <begin position="42"/>
        <end position="54"/>
    </location>
</feature>
<evidence type="ECO:0000313" key="2">
    <source>
        <dbReference type="EMBL" id="SNZ20946.1"/>
    </source>
</evidence>
<protein>
    <submittedName>
        <fullName evidence="2">Uncharacterized protein</fullName>
    </submittedName>
</protein>
<dbReference type="EMBL" id="OBEL01000006">
    <property type="protein sequence ID" value="SNZ20946.1"/>
    <property type="molecule type" value="Genomic_DNA"/>
</dbReference>
<organism evidence="2 3">
    <name type="scientific">Cohaesibacter gelatinilyticus</name>
    <dbReference type="NCBI Taxonomy" id="372072"/>
    <lineage>
        <taxon>Bacteria</taxon>
        <taxon>Pseudomonadati</taxon>
        <taxon>Pseudomonadota</taxon>
        <taxon>Alphaproteobacteria</taxon>
        <taxon>Hyphomicrobiales</taxon>
        <taxon>Cohaesibacteraceae</taxon>
    </lineage>
</organism>
<feature type="region of interest" description="Disordered" evidence="1">
    <location>
        <begin position="23"/>
        <end position="69"/>
    </location>
</feature>
<reference evidence="2 3" key="1">
    <citation type="submission" date="2017-09" db="EMBL/GenBank/DDBJ databases">
        <authorList>
            <person name="Ehlers B."/>
            <person name="Leendertz F.H."/>
        </authorList>
    </citation>
    <scope>NUCLEOTIDE SEQUENCE [LARGE SCALE GENOMIC DNA]</scope>
    <source>
        <strain evidence="2 3">DSM 18289</strain>
    </source>
</reference>
<evidence type="ECO:0000313" key="3">
    <source>
        <dbReference type="Proteomes" id="UP000219439"/>
    </source>
</evidence>
<evidence type="ECO:0000256" key="1">
    <source>
        <dbReference type="SAM" id="MobiDB-lite"/>
    </source>
</evidence>
<name>A0A285PLG5_9HYPH</name>
<sequence length="278" mass="29831">MLKSALLTPRSIAWLASAPFGPQIAFAPEDGTGTGDGEGAGDENNQNENSQDNSPYRPEGLAEDYHGENDQETIDRLVASLNASNPQLPEDVSGYDFKPDDELKSYFGDTDDPLLNSAKAAALECGITPDKFQDFINKTFKGPVAEGLLTPAYDPKKEFDTLAGYLKTDPQGAEKAANDALAIAENMGKNLGLPESAQGFMSGMSEIADGIMIIRAIENMAQEKGVALGETADGSTAFFSKEELARMGDDPRLKPSSSKYDASVEKKYNASYQHHYPG</sequence>
<dbReference type="AlphaFoldDB" id="A0A285PLG5"/>